<dbReference type="PROSITE" id="PS00143">
    <property type="entry name" value="INSULINASE"/>
    <property type="match status" value="1"/>
</dbReference>
<evidence type="ECO:0000256" key="9">
    <source>
        <dbReference type="SAM" id="SignalP"/>
    </source>
</evidence>
<feature type="domain" description="Peptidase M16 C-terminal" evidence="11">
    <location>
        <begin position="236"/>
        <end position="412"/>
    </location>
</feature>
<proteinExistence type="inferred from homology"/>
<evidence type="ECO:0000256" key="8">
    <source>
        <dbReference type="RuleBase" id="RU004447"/>
    </source>
</evidence>
<keyword evidence="7" id="KW-0482">Metalloprotease</keyword>
<dbReference type="InterPro" id="IPR050626">
    <property type="entry name" value="Peptidase_M16"/>
</dbReference>
<comment type="cofactor">
    <cofactor evidence="1">
        <name>Zn(2+)</name>
        <dbReference type="ChEBI" id="CHEBI:29105"/>
    </cofactor>
</comment>
<comment type="caution">
    <text evidence="12">The sequence shown here is derived from an EMBL/GenBank/DDBJ whole genome shotgun (WGS) entry which is preliminary data.</text>
</comment>
<dbReference type="EC" id="3.4.24.-" evidence="12"/>
<dbReference type="Proteomes" id="UP000537161">
    <property type="component" value="Unassembled WGS sequence"/>
</dbReference>
<feature type="chain" id="PRO_5030777478" evidence="9">
    <location>
        <begin position="26"/>
        <end position="962"/>
    </location>
</feature>
<keyword evidence="4" id="KW-0479">Metal-binding</keyword>
<sequence>MTSPFFRRAAAALSPLLLVAATAVASAPAGPAAGLAAPVNPQTDAARAWNYADSDLPVDPNVIFGVLPNGMKYALLHNGTPKDSVVIRMRFDVGSFDEAEDQRGLAHFLEHMAFNGSTHVPEGEMIKLLERKGLAFGADTNASTGFDQTVYKLDLPHATDDLIDTGLMLMRETASELTIAPEAVDRERGVILSERRARDTYQLRGLIEQLAFQMPGMTVANRIPVGTEAVIRTAPAARLRDLYDRTYRPERATLVMVGDFDPKVVEAKVRARFADWQGRGPAGADPDIGTIDYRRATAAGEFVDPAIGDTVAIASFKPWVVVPDTSAKRARNLAEEIGEAIVSRRLARIALDEDSPILTGAFSEAAGWKVFDQITVSAVARQGAWKEALALVEQEYRRAVDHGFTQAEVDEQLAIRRTALRNAVAGVTTRRSATLADALAGAAEGDFVFVRPETLQTLFDAAAPTLDAAAVTEAFRKRVAGMSPPLVWVTGKTPVAGGADAMLAAFRESQQVAVAPPAVATGAAFAYTDFGAPGRIVSDDRIADLGIRRIRFANNVMLNIKTTDFQKDKVWLSVRVDGGTLLATRDDPTRVALAGSLAVGGLQAHSFDDLRTIFAGKTVNPSFGTGVDAFGGSALTSSQDFRFQADLMAAYLTHPGYRADGLALIRRVLPQRYAANDATPAAVLARDVGGILADGDPRAQTPPLATLMTLDWAGLKPTIADSLAHGAIEIGVVGDIDEAAAIQAIAATFGALPPRRAAFDPREAARVRHFAADRSERTLIHKGPADQAEIRVYWPARDDSDLAEAMRLNLLMRAMQLELTEELRERLGETYSPGAGADLSDEFPGYGWLLARSNVDYKELKATRAAIFAIAKKLRDQPVDADLLDRARRPLLESTTKARRENAYWLKYVGEATTHPDRLDRSRNAIAEIEAATPADLQALARRYLTDDRALVIRAVSDKAGT</sequence>
<dbReference type="InterPro" id="IPR007863">
    <property type="entry name" value="Peptidase_M16_C"/>
</dbReference>
<protein>
    <submittedName>
        <fullName evidence="12">Zinc protease</fullName>
        <ecNumber evidence="12">3.4.24.-</ecNumber>
    </submittedName>
</protein>
<feature type="domain" description="Peptidase M16 N-terminal" evidence="10">
    <location>
        <begin position="75"/>
        <end position="205"/>
    </location>
</feature>
<dbReference type="GO" id="GO:0046872">
    <property type="term" value="F:metal ion binding"/>
    <property type="evidence" value="ECO:0007669"/>
    <property type="project" value="UniProtKB-KW"/>
</dbReference>
<dbReference type="InterPro" id="IPR011765">
    <property type="entry name" value="Pept_M16_N"/>
</dbReference>
<keyword evidence="6" id="KW-0862">Zinc</keyword>
<dbReference type="AlphaFoldDB" id="A0A7W9B738"/>
<feature type="domain" description="Peptidase M16 C-terminal" evidence="11">
    <location>
        <begin position="728"/>
        <end position="890"/>
    </location>
</feature>
<dbReference type="EMBL" id="JACIJH010000010">
    <property type="protein sequence ID" value="MBB5707499.1"/>
    <property type="molecule type" value="Genomic_DNA"/>
</dbReference>
<evidence type="ECO:0000256" key="7">
    <source>
        <dbReference type="ARBA" id="ARBA00023049"/>
    </source>
</evidence>
<keyword evidence="5 12" id="KW-0378">Hydrolase</keyword>
<keyword evidence="9" id="KW-0732">Signal</keyword>
<dbReference type="SUPFAM" id="SSF63411">
    <property type="entry name" value="LuxS/MPP-like metallohydrolase"/>
    <property type="match status" value="3"/>
</dbReference>
<evidence type="ECO:0000256" key="5">
    <source>
        <dbReference type="ARBA" id="ARBA00022801"/>
    </source>
</evidence>
<dbReference type="Gene3D" id="3.30.830.10">
    <property type="entry name" value="Metalloenzyme, LuxS/M16 peptidase-like"/>
    <property type="match status" value="4"/>
</dbReference>
<evidence type="ECO:0000313" key="13">
    <source>
        <dbReference type="Proteomes" id="UP000537161"/>
    </source>
</evidence>
<dbReference type="GO" id="GO:0006508">
    <property type="term" value="P:proteolysis"/>
    <property type="evidence" value="ECO:0007669"/>
    <property type="project" value="UniProtKB-KW"/>
</dbReference>
<gene>
    <name evidence="12" type="ORF">FHR21_002866</name>
</gene>
<evidence type="ECO:0000259" key="11">
    <source>
        <dbReference type="Pfam" id="PF05193"/>
    </source>
</evidence>
<keyword evidence="13" id="KW-1185">Reference proteome</keyword>
<evidence type="ECO:0000256" key="1">
    <source>
        <dbReference type="ARBA" id="ARBA00001947"/>
    </source>
</evidence>
<dbReference type="RefSeq" id="WP_184099431.1">
    <property type="nucleotide sequence ID" value="NZ_JACIJH010000010.1"/>
</dbReference>
<reference evidence="12 13" key="1">
    <citation type="submission" date="2020-08" db="EMBL/GenBank/DDBJ databases">
        <title>Genomic Encyclopedia of Type Strains, Phase IV (KMG-IV): sequencing the most valuable type-strain genomes for metagenomic binning, comparative biology and taxonomic classification.</title>
        <authorList>
            <person name="Goeker M."/>
        </authorList>
    </citation>
    <scope>NUCLEOTIDE SEQUENCE [LARGE SCALE GENOMIC DNA]</scope>
    <source>
        <strain evidence="12 13">DSM 27163</strain>
    </source>
</reference>
<evidence type="ECO:0000256" key="3">
    <source>
        <dbReference type="ARBA" id="ARBA00022670"/>
    </source>
</evidence>
<dbReference type="PANTHER" id="PTHR43690:SF17">
    <property type="entry name" value="PROTEIN YHJJ"/>
    <property type="match status" value="1"/>
</dbReference>
<dbReference type="PANTHER" id="PTHR43690">
    <property type="entry name" value="NARDILYSIN"/>
    <property type="match status" value="1"/>
</dbReference>
<evidence type="ECO:0000256" key="2">
    <source>
        <dbReference type="ARBA" id="ARBA00007261"/>
    </source>
</evidence>
<dbReference type="InterPro" id="IPR001431">
    <property type="entry name" value="Pept_M16_Zn_BS"/>
</dbReference>
<evidence type="ECO:0000313" key="12">
    <source>
        <dbReference type="EMBL" id="MBB5707499.1"/>
    </source>
</evidence>
<dbReference type="GO" id="GO:0004222">
    <property type="term" value="F:metalloendopeptidase activity"/>
    <property type="evidence" value="ECO:0007669"/>
    <property type="project" value="InterPro"/>
</dbReference>
<accession>A0A7W9B738</accession>
<evidence type="ECO:0000256" key="6">
    <source>
        <dbReference type="ARBA" id="ARBA00022833"/>
    </source>
</evidence>
<keyword evidence="3 12" id="KW-0645">Protease</keyword>
<dbReference type="InterPro" id="IPR011249">
    <property type="entry name" value="Metalloenz_LuxS/M16"/>
</dbReference>
<feature type="signal peptide" evidence="9">
    <location>
        <begin position="1"/>
        <end position="25"/>
    </location>
</feature>
<organism evidence="12 13">
    <name type="scientific">Sphingopyxis panaciterrulae</name>
    <dbReference type="NCBI Taxonomy" id="462372"/>
    <lineage>
        <taxon>Bacteria</taxon>
        <taxon>Pseudomonadati</taxon>
        <taxon>Pseudomonadota</taxon>
        <taxon>Alphaproteobacteria</taxon>
        <taxon>Sphingomonadales</taxon>
        <taxon>Sphingomonadaceae</taxon>
        <taxon>Sphingopyxis</taxon>
    </lineage>
</organism>
<dbReference type="Pfam" id="PF05193">
    <property type="entry name" value="Peptidase_M16_C"/>
    <property type="match status" value="2"/>
</dbReference>
<name>A0A7W9B738_9SPHN</name>
<comment type="similarity">
    <text evidence="2 8">Belongs to the peptidase M16 family.</text>
</comment>
<dbReference type="Pfam" id="PF00675">
    <property type="entry name" value="Peptidase_M16"/>
    <property type="match status" value="1"/>
</dbReference>
<evidence type="ECO:0000256" key="4">
    <source>
        <dbReference type="ARBA" id="ARBA00022723"/>
    </source>
</evidence>
<evidence type="ECO:0000259" key="10">
    <source>
        <dbReference type="Pfam" id="PF00675"/>
    </source>
</evidence>